<dbReference type="STRING" id="286115.A0A507CWV4"/>
<evidence type="ECO:0000256" key="8">
    <source>
        <dbReference type="ARBA" id="ARBA00023242"/>
    </source>
</evidence>
<dbReference type="GO" id="GO:0004298">
    <property type="term" value="F:threonine-type endopeptidase activity"/>
    <property type="evidence" value="ECO:0007669"/>
    <property type="project" value="UniProtKB-KW"/>
</dbReference>
<comment type="catalytic activity">
    <reaction evidence="1">
        <text>Cleavage of peptide bonds with very broad specificity.</text>
        <dbReference type="EC" id="3.4.25.1"/>
    </reaction>
</comment>
<dbReference type="GO" id="GO:0005634">
    <property type="term" value="C:nucleus"/>
    <property type="evidence" value="ECO:0007669"/>
    <property type="project" value="UniProtKB-SubCell"/>
</dbReference>
<dbReference type="PROSITE" id="PS00854">
    <property type="entry name" value="PROTEASOME_BETA_1"/>
    <property type="match status" value="1"/>
</dbReference>
<evidence type="ECO:0000313" key="12">
    <source>
        <dbReference type="Proteomes" id="UP000317494"/>
    </source>
</evidence>
<evidence type="ECO:0000256" key="3">
    <source>
        <dbReference type="ARBA" id="ARBA00022670"/>
    </source>
</evidence>
<comment type="caution">
    <text evidence="11">The sequence shown here is derived from an EMBL/GenBank/DDBJ whole genome shotgun (WGS) entry which is preliminary data.</text>
</comment>
<comment type="function">
    <text evidence="10">Component of the proteasome, a multicatalytic proteinase complex which is characterized by its ability to cleave peptides with Arg, Phe, Tyr, Leu, and Glu adjacent to the leaving group at neutral or slightly basic pH. The proteasome has an ATP-dependent proteolytic activity.</text>
</comment>
<feature type="active site" description="Nucleophile" evidence="9">
    <location>
        <position position="75"/>
    </location>
</feature>
<evidence type="ECO:0000313" key="11">
    <source>
        <dbReference type="EMBL" id="TPX43636.1"/>
    </source>
</evidence>
<gene>
    <name evidence="11" type="ORF">SeMB42_g04659</name>
</gene>
<evidence type="ECO:0000256" key="7">
    <source>
        <dbReference type="ARBA" id="ARBA00023145"/>
    </source>
</evidence>
<keyword evidence="2 10" id="KW-0963">Cytoplasm</keyword>
<dbReference type="GO" id="GO:0005737">
    <property type="term" value="C:cytoplasm"/>
    <property type="evidence" value="ECO:0007669"/>
    <property type="project" value="UniProtKB-SubCell"/>
</dbReference>
<dbReference type="InterPro" id="IPR023333">
    <property type="entry name" value="Proteasome_suB-type"/>
</dbReference>
<keyword evidence="5" id="KW-0378">Hydrolase</keyword>
<keyword evidence="8 10" id="KW-0539">Nucleus</keyword>
<dbReference type="InterPro" id="IPR001353">
    <property type="entry name" value="Proteasome_sua/b"/>
</dbReference>
<evidence type="ECO:0000256" key="9">
    <source>
        <dbReference type="PIRSR" id="PIRSR600243-1"/>
    </source>
</evidence>
<comment type="subunit">
    <text evidence="10">Component of the proteasome complex.</text>
</comment>
<dbReference type="Proteomes" id="UP000317494">
    <property type="component" value="Unassembled WGS sequence"/>
</dbReference>
<evidence type="ECO:0000256" key="6">
    <source>
        <dbReference type="ARBA" id="ARBA00022942"/>
    </source>
</evidence>
<dbReference type="Gene3D" id="3.60.20.10">
    <property type="entry name" value="Glutamine Phosphoribosylpyrophosphate, subunit 1, domain 1"/>
    <property type="match status" value="1"/>
</dbReference>
<comment type="subcellular location">
    <subcellularLocation>
        <location evidence="10">Cytoplasm</location>
    </subcellularLocation>
    <subcellularLocation>
        <location evidence="10">Nucleus</location>
    </subcellularLocation>
</comment>
<dbReference type="GO" id="GO:0051603">
    <property type="term" value="P:proteolysis involved in protein catabolic process"/>
    <property type="evidence" value="ECO:0007669"/>
    <property type="project" value="InterPro"/>
</dbReference>
<dbReference type="Pfam" id="PF00227">
    <property type="entry name" value="Proteasome"/>
    <property type="match status" value="1"/>
</dbReference>
<dbReference type="PANTHER" id="PTHR32194:SF3">
    <property type="entry name" value="PROTEASOME SUBUNIT BETA"/>
    <property type="match status" value="1"/>
</dbReference>
<keyword evidence="12" id="KW-1185">Reference proteome</keyword>
<dbReference type="EMBL" id="QEAN01000195">
    <property type="protein sequence ID" value="TPX43636.1"/>
    <property type="molecule type" value="Genomic_DNA"/>
</dbReference>
<dbReference type="CDD" id="cd03761">
    <property type="entry name" value="proteasome_beta_type_5"/>
    <property type="match status" value="1"/>
</dbReference>
<sequence length="295" mass="32309">MACTMDLSFLDTARTRRGILAEYNGLDEFGVSTLDAAKHFSSPSFELAPVSNPVQFLESHTAEDAEHRINMVHGTTTLAFKFSGGVLVAVDSRATGGSYIASQTVKKIIEINPYLLGTMAGGAADCSYWERELGRRCRLYELRNKERISVAAASKLLNNMVYSYKGMGLSMGTMVTGWDKQGPGLFYVDSDGQRMKGDLFSVGSGSTFAYGVLDTNYDYDMSPAEAIDLGTRAIYHATFRDAYSGGMVMVYHVKRDGWEYISRTDSFLYAALLITSTYDNTTPASLAREIDGGQS</sequence>
<protein>
    <recommendedName>
        <fullName evidence="10">Proteasome subunit beta</fullName>
    </recommendedName>
</protein>
<keyword evidence="7" id="KW-0865">Zymogen</keyword>
<dbReference type="InterPro" id="IPR029055">
    <property type="entry name" value="Ntn_hydrolases_N"/>
</dbReference>
<dbReference type="InterPro" id="IPR016050">
    <property type="entry name" value="Proteasome_bsu_CS"/>
</dbReference>
<comment type="similarity">
    <text evidence="10">Belongs to the peptidase T1B family.</text>
</comment>
<dbReference type="PRINTS" id="PR00141">
    <property type="entry name" value="PROTEASOME"/>
</dbReference>
<keyword evidence="3" id="KW-0645">Protease</keyword>
<reference evidence="11 12" key="1">
    <citation type="journal article" date="2019" name="Sci. Rep.">
        <title>Comparative genomics of chytrid fungi reveal insights into the obligate biotrophic and pathogenic lifestyle of Synchytrium endobioticum.</title>
        <authorList>
            <person name="van de Vossenberg B.T.L.H."/>
            <person name="Warris S."/>
            <person name="Nguyen H.D.T."/>
            <person name="van Gent-Pelzer M.P.E."/>
            <person name="Joly D.L."/>
            <person name="van de Geest H.C."/>
            <person name="Bonants P.J.M."/>
            <person name="Smith D.S."/>
            <person name="Levesque C.A."/>
            <person name="van der Lee T.A.J."/>
        </authorList>
    </citation>
    <scope>NUCLEOTIDE SEQUENCE [LARGE SCALE GENOMIC DNA]</scope>
    <source>
        <strain evidence="11 12">MB42</strain>
    </source>
</reference>
<keyword evidence="4" id="KW-0888">Threonine protease</keyword>
<evidence type="ECO:0000256" key="10">
    <source>
        <dbReference type="RuleBase" id="RU004203"/>
    </source>
</evidence>
<dbReference type="GO" id="GO:0019774">
    <property type="term" value="C:proteasome core complex, beta-subunit complex"/>
    <property type="evidence" value="ECO:0007669"/>
    <property type="project" value="UniProtKB-ARBA"/>
</dbReference>
<evidence type="ECO:0000256" key="5">
    <source>
        <dbReference type="ARBA" id="ARBA00022801"/>
    </source>
</evidence>
<dbReference type="VEuPathDB" id="FungiDB:SeMB42_g04659"/>
<dbReference type="FunFam" id="3.60.20.10:FF:000051">
    <property type="entry name" value="Proteasome subunit beta"/>
    <property type="match status" value="1"/>
</dbReference>
<name>A0A507CWV4_9FUNG</name>
<dbReference type="InterPro" id="IPR000243">
    <property type="entry name" value="Pept_T1A_subB"/>
</dbReference>
<organism evidence="11 12">
    <name type="scientific">Synchytrium endobioticum</name>
    <dbReference type="NCBI Taxonomy" id="286115"/>
    <lineage>
        <taxon>Eukaryota</taxon>
        <taxon>Fungi</taxon>
        <taxon>Fungi incertae sedis</taxon>
        <taxon>Chytridiomycota</taxon>
        <taxon>Chytridiomycota incertae sedis</taxon>
        <taxon>Chytridiomycetes</taxon>
        <taxon>Synchytriales</taxon>
        <taxon>Synchytriaceae</taxon>
        <taxon>Synchytrium</taxon>
    </lineage>
</organism>
<evidence type="ECO:0000256" key="4">
    <source>
        <dbReference type="ARBA" id="ARBA00022698"/>
    </source>
</evidence>
<proteinExistence type="inferred from homology"/>
<dbReference type="PANTHER" id="PTHR32194">
    <property type="entry name" value="METALLOPROTEASE TLDD"/>
    <property type="match status" value="1"/>
</dbReference>
<evidence type="ECO:0000256" key="1">
    <source>
        <dbReference type="ARBA" id="ARBA00001198"/>
    </source>
</evidence>
<dbReference type="PROSITE" id="PS51476">
    <property type="entry name" value="PROTEASOME_BETA_2"/>
    <property type="match status" value="1"/>
</dbReference>
<evidence type="ECO:0000256" key="2">
    <source>
        <dbReference type="ARBA" id="ARBA00022490"/>
    </source>
</evidence>
<keyword evidence="6 10" id="KW-0647">Proteasome</keyword>
<dbReference type="AlphaFoldDB" id="A0A507CWV4"/>
<accession>A0A507CWV4</accession>
<dbReference type="SUPFAM" id="SSF56235">
    <property type="entry name" value="N-terminal nucleophile aminohydrolases (Ntn hydrolases)"/>
    <property type="match status" value="1"/>
</dbReference>